<evidence type="ECO:0000256" key="2">
    <source>
        <dbReference type="ARBA" id="ARBA00012274"/>
    </source>
</evidence>
<name>A0A2S7EQ67_9XANT</name>
<evidence type="ECO:0000313" key="9">
    <source>
        <dbReference type="Proteomes" id="UP000238261"/>
    </source>
</evidence>
<evidence type="ECO:0000256" key="5">
    <source>
        <dbReference type="ARBA" id="ARBA00047754"/>
    </source>
</evidence>
<dbReference type="Pfam" id="PF12637">
    <property type="entry name" value="TSCPD"/>
    <property type="match status" value="1"/>
</dbReference>
<feature type="compositionally biased region" description="Basic and acidic residues" evidence="6">
    <location>
        <begin position="194"/>
        <end position="204"/>
    </location>
</feature>
<keyword evidence="4" id="KW-0547">Nucleotide-binding</keyword>
<accession>A0A2S7EQ67</accession>
<protein>
    <recommendedName>
        <fullName evidence="2">ribonucleoside-diphosphate reductase</fullName>
        <ecNumber evidence="2">1.17.4.1</ecNumber>
    </recommendedName>
</protein>
<sequence>MAVKIDKKIKGYAVVTAEDKARDAALPVPAASIDRATAEAEVPVDNIIHMHERIERPDVLIGSTYKIKSPLVEHAMYVTLNDIVLNAGTEHELRRPFEIFVNSKSMEHFQWIVALTRIMSAVFRKGGDVTFLVDEMKAVFDPKGGYFKAGGVYMPSLVAELGSIVEEHMKSIGLLHDPEMSDHQRALINEKRKQYEERSKKNTEVKPAVPSPTGEGARRADEGPATTDSTADHEEDIAVTGDGASFPPSATMCHKCNTKALVIMDGCATCLNCGYSKCG</sequence>
<dbReference type="GO" id="GO:0004748">
    <property type="term" value="F:ribonucleoside-diphosphate reductase activity, thioredoxin disulfide as acceptor"/>
    <property type="evidence" value="ECO:0007669"/>
    <property type="project" value="UniProtKB-EC"/>
</dbReference>
<feature type="domain" description="TSCPD" evidence="7">
    <location>
        <begin position="56"/>
        <end position="169"/>
    </location>
</feature>
<evidence type="ECO:0000256" key="6">
    <source>
        <dbReference type="SAM" id="MobiDB-lite"/>
    </source>
</evidence>
<evidence type="ECO:0000256" key="3">
    <source>
        <dbReference type="ARBA" id="ARBA00022634"/>
    </source>
</evidence>
<feature type="region of interest" description="Disordered" evidence="6">
    <location>
        <begin position="194"/>
        <end position="234"/>
    </location>
</feature>
<comment type="catalytic activity">
    <reaction evidence="5">
        <text>a 2'-deoxyribonucleoside 5'-diphosphate + [thioredoxin]-disulfide + H2O = a ribonucleoside 5'-diphosphate + [thioredoxin]-dithiol</text>
        <dbReference type="Rhea" id="RHEA:23252"/>
        <dbReference type="Rhea" id="RHEA-COMP:10698"/>
        <dbReference type="Rhea" id="RHEA-COMP:10700"/>
        <dbReference type="ChEBI" id="CHEBI:15377"/>
        <dbReference type="ChEBI" id="CHEBI:29950"/>
        <dbReference type="ChEBI" id="CHEBI:50058"/>
        <dbReference type="ChEBI" id="CHEBI:57930"/>
        <dbReference type="ChEBI" id="CHEBI:73316"/>
        <dbReference type="EC" id="1.17.4.1"/>
    </reaction>
</comment>
<keyword evidence="9" id="KW-1185">Reference proteome</keyword>
<dbReference type="EMBL" id="MDEG01000031">
    <property type="protein sequence ID" value="PPU95260.1"/>
    <property type="molecule type" value="Genomic_DNA"/>
</dbReference>
<reference evidence="9" key="1">
    <citation type="submission" date="2016-08" db="EMBL/GenBank/DDBJ databases">
        <authorList>
            <person name="Merda D."/>
            <person name="Briand M."/>
            <person name="Taghouti G."/>
            <person name="Carrere S."/>
            <person name="Gouzy J."/>
            <person name="Portier P."/>
            <person name="Jacques M.-A."/>
            <person name="Fischer-Le Saux M."/>
        </authorList>
    </citation>
    <scope>NUCLEOTIDE SEQUENCE [LARGE SCALE GENOMIC DNA]</scope>
    <source>
        <strain evidence="9">CFBP1156</strain>
    </source>
</reference>
<evidence type="ECO:0000313" key="8">
    <source>
        <dbReference type="EMBL" id="PPU95260.1"/>
    </source>
</evidence>
<evidence type="ECO:0000259" key="7">
    <source>
        <dbReference type="Pfam" id="PF12637"/>
    </source>
</evidence>
<dbReference type="OrthoDB" id="8478578at2"/>
<comment type="similarity">
    <text evidence="1">Belongs to the ribonucleoside diphosphate reductase class-2 family.</text>
</comment>
<proteinExistence type="inferred from homology"/>
<dbReference type="GO" id="GO:0071897">
    <property type="term" value="P:DNA biosynthetic process"/>
    <property type="evidence" value="ECO:0007669"/>
    <property type="project" value="UniProtKB-KW"/>
</dbReference>
<dbReference type="RefSeq" id="WP_046981543.1">
    <property type="nucleotide sequence ID" value="NZ_CP043476.1"/>
</dbReference>
<dbReference type="EC" id="1.17.4.1" evidence="2"/>
<evidence type="ECO:0000256" key="1">
    <source>
        <dbReference type="ARBA" id="ARBA00007405"/>
    </source>
</evidence>
<dbReference type="AlphaFoldDB" id="A0A2S7EQ67"/>
<dbReference type="Proteomes" id="UP000238261">
    <property type="component" value="Unassembled WGS sequence"/>
</dbReference>
<keyword evidence="3" id="KW-0237">DNA synthesis</keyword>
<organism evidence="8 9">
    <name type="scientific">Xanthomonas hyacinthi</name>
    <dbReference type="NCBI Taxonomy" id="56455"/>
    <lineage>
        <taxon>Bacteria</taxon>
        <taxon>Pseudomonadati</taxon>
        <taxon>Pseudomonadota</taxon>
        <taxon>Gammaproteobacteria</taxon>
        <taxon>Lysobacterales</taxon>
        <taxon>Lysobacteraceae</taxon>
        <taxon>Xanthomonas</taxon>
    </lineage>
</organism>
<evidence type="ECO:0000256" key="4">
    <source>
        <dbReference type="ARBA" id="ARBA00022741"/>
    </source>
</evidence>
<gene>
    <name evidence="8" type="ORF">XhyaCFBP1156_19490</name>
</gene>
<dbReference type="GO" id="GO:0000166">
    <property type="term" value="F:nucleotide binding"/>
    <property type="evidence" value="ECO:0007669"/>
    <property type="project" value="UniProtKB-KW"/>
</dbReference>
<dbReference type="InterPro" id="IPR024434">
    <property type="entry name" value="TSCPD_dom"/>
</dbReference>
<comment type="caution">
    <text evidence="8">The sequence shown here is derived from an EMBL/GenBank/DDBJ whole genome shotgun (WGS) entry which is preliminary data.</text>
</comment>